<keyword evidence="7" id="KW-1185">Reference proteome</keyword>
<dbReference type="AlphaFoldDB" id="A0ABD2JXL9"/>
<proteinExistence type="inferred from homology"/>
<dbReference type="InterPro" id="IPR000664">
    <property type="entry name" value="Lethal2_giant"/>
</dbReference>
<evidence type="ECO:0000256" key="2">
    <source>
        <dbReference type="ARBA" id="ARBA00022483"/>
    </source>
</evidence>
<comment type="similarity">
    <text evidence="1">Belongs to the WD repeat L(2)GL family.</text>
</comment>
<feature type="domain" description="Lethal giant larvae homologue 2" evidence="5">
    <location>
        <begin position="266"/>
        <end position="361"/>
    </location>
</feature>
<dbReference type="PANTHER" id="PTHR10241">
    <property type="entry name" value="LETHAL 2 GIANT LARVAE PROTEIN"/>
    <property type="match status" value="1"/>
</dbReference>
<gene>
    <name evidence="6" type="ORF">niasHS_007489</name>
</gene>
<reference evidence="6 7" key="1">
    <citation type="submission" date="2024-10" db="EMBL/GenBank/DDBJ databases">
        <authorList>
            <person name="Kim D."/>
        </authorList>
    </citation>
    <scope>NUCLEOTIDE SEQUENCE [LARGE SCALE GENOMIC DNA]</scope>
    <source>
        <strain evidence="6">Taebaek</strain>
    </source>
</reference>
<dbReference type="GO" id="GO:0006887">
    <property type="term" value="P:exocytosis"/>
    <property type="evidence" value="ECO:0007669"/>
    <property type="project" value="UniProtKB-KW"/>
</dbReference>
<name>A0ABD2JXL9_HETSC</name>
<evidence type="ECO:0000259" key="5">
    <source>
        <dbReference type="Pfam" id="PF08366"/>
    </source>
</evidence>
<organism evidence="6 7">
    <name type="scientific">Heterodera schachtii</name>
    <name type="common">Sugarbeet cyst nematode worm</name>
    <name type="synonym">Tylenchus schachtii</name>
    <dbReference type="NCBI Taxonomy" id="97005"/>
    <lineage>
        <taxon>Eukaryota</taxon>
        <taxon>Metazoa</taxon>
        <taxon>Ecdysozoa</taxon>
        <taxon>Nematoda</taxon>
        <taxon>Chromadorea</taxon>
        <taxon>Rhabditida</taxon>
        <taxon>Tylenchina</taxon>
        <taxon>Tylenchomorpha</taxon>
        <taxon>Tylenchoidea</taxon>
        <taxon>Heteroderidae</taxon>
        <taxon>Heteroderinae</taxon>
        <taxon>Heterodera</taxon>
    </lineage>
</organism>
<evidence type="ECO:0000313" key="7">
    <source>
        <dbReference type="Proteomes" id="UP001620645"/>
    </source>
</evidence>
<dbReference type="SUPFAM" id="SSF50978">
    <property type="entry name" value="WD40 repeat-like"/>
    <property type="match status" value="2"/>
</dbReference>
<comment type="caution">
    <text evidence="6">The sequence shown here is derived from an EMBL/GenBank/DDBJ whole genome shotgun (WGS) entry which is preliminary data.</text>
</comment>
<dbReference type="InterPro" id="IPR036322">
    <property type="entry name" value="WD40_repeat_dom_sf"/>
</dbReference>
<keyword evidence="4" id="KW-0677">Repeat</keyword>
<evidence type="ECO:0000313" key="6">
    <source>
        <dbReference type="EMBL" id="KAL3095390.1"/>
    </source>
</evidence>
<dbReference type="Gene3D" id="2.130.10.10">
    <property type="entry name" value="YVTN repeat-like/Quinoprotein amine dehydrogenase"/>
    <property type="match status" value="1"/>
</dbReference>
<sequence>MLRYLRSRIGSSYQVKSDHFDDFVDFSKLTTHGFPQKVSSMSVDEQLGYIAIGTKDGRLLIFCSNGAQHLSANFGSKLPICALYFVAGANTLLIQCNDSSTNAQHFVRCQITSDQLTVTHLNNERHLKRITCCEMVGLADGQHALLIGTIIGNIYALLVRNMELTEHVVFLDTALKDISEFDSQQREVNGVNVHSEDQSKLYILFNNSFVVFYDITSDEVLQTFKSETPITFMSTISPLTKLLCSHADGTYSFLGVSEKGFDIERKRPFGTKKCTKMTKIISSKSLNSCDEFVIFAGGVPLDELDNRFTLSVFCADKSLILDFDSAILDFCVFCANDNSSHILFVLCEDEIVAIDLLDPIWRMFPLPFLHSIHSSPVTCVTTVNSLSEKAQTLLGRLANLQRNASNIFSRSNLTLKNGQIAQRRRINNTNAANDLQLVVTGHENGVINVWLASEFSFKPWISLNTARDFEGFIDDSAPNLLQNSNEELTRKEPADANSDENNANFCLPPVRKAGLFDPYSDDHRLAVQKVFVDSQSGEIAVGGRAGQLLVYEGLPNSKKDMPRNEVLLLDMTSSEDAAHLRLSGRLSSESPIQARNVPANYPPGFCLLKNTVVQFKPAVPVTSIAWDSQLEVLAAGNEFGYAICCPGRREVLLIKTLIPSTDVMQLSSMDGPLSRFKSVKKSIRQSFRKRRRPNEEMTIKNFRPAEREIAQRPVNPNILSGETLTSLVKVVTFHQCEVSSSSSDCDSRHLFVGTHGSVVFIHAFHPSLSSPCSSSVSHASVHRSLQCPLVKEIRLQHQAPIVGILYAAEGSNPTGAGRLFVLTEEQIRTFTVPGLRPSTKLRFTAAEGSRIKKAAIVQLRSRLRRARSPENFVVFSTNRAELFLIPTNSNLKRQYRVQFSEHSDSTAIVSATLSSDGQLFFLRPGGSEFERCSLDNKFFNK</sequence>
<dbReference type="Pfam" id="PF08366">
    <property type="entry name" value="LLGL"/>
    <property type="match status" value="1"/>
</dbReference>
<dbReference type="PRINTS" id="PR00962">
    <property type="entry name" value="LETHAL2GIANT"/>
</dbReference>
<evidence type="ECO:0000256" key="1">
    <source>
        <dbReference type="ARBA" id="ARBA00008070"/>
    </source>
</evidence>
<dbReference type="PANTHER" id="PTHR10241:SF29">
    <property type="entry name" value="LETHAL(2) GIANT LARVAE PROTEIN"/>
    <property type="match status" value="1"/>
</dbReference>
<dbReference type="InterPro" id="IPR015943">
    <property type="entry name" value="WD40/YVTN_repeat-like_dom_sf"/>
</dbReference>
<evidence type="ECO:0000256" key="3">
    <source>
        <dbReference type="ARBA" id="ARBA00022574"/>
    </source>
</evidence>
<evidence type="ECO:0000256" key="4">
    <source>
        <dbReference type="ARBA" id="ARBA00022737"/>
    </source>
</evidence>
<accession>A0ABD2JXL9</accession>
<dbReference type="InterPro" id="IPR013577">
    <property type="entry name" value="LLGL2"/>
</dbReference>
<dbReference type="Proteomes" id="UP001620645">
    <property type="component" value="Unassembled WGS sequence"/>
</dbReference>
<keyword evidence="2" id="KW-0268">Exocytosis</keyword>
<keyword evidence="3" id="KW-0853">WD repeat</keyword>
<dbReference type="EMBL" id="JBICCN010000083">
    <property type="protein sequence ID" value="KAL3095390.1"/>
    <property type="molecule type" value="Genomic_DNA"/>
</dbReference>
<protein>
    <recommendedName>
        <fullName evidence="5">Lethal giant larvae homologue 2 domain-containing protein</fullName>
    </recommendedName>
</protein>